<dbReference type="Proteomes" id="UP000294933">
    <property type="component" value="Unassembled WGS sequence"/>
</dbReference>
<accession>A0A4Y7PHP1</accession>
<evidence type="ECO:0000313" key="3">
    <source>
        <dbReference type="Proteomes" id="UP000294933"/>
    </source>
</evidence>
<proteinExistence type="predicted"/>
<feature type="compositionally biased region" description="Basic and acidic residues" evidence="1">
    <location>
        <begin position="260"/>
        <end position="271"/>
    </location>
</feature>
<dbReference type="VEuPathDB" id="FungiDB:BD410DRAFT_856987"/>
<feature type="region of interest" description="Disordered" evidence="1">
    <location>
        <begin position="101"/>
        <end position="131"/>
    </location>
</feature>
<feature type="compositionally biased region" description="Polar residues" evidence="1">
    <location>
        <begin position="279"/>
        <end position="293"/>
    </location>
</feature>
<dbReference type="STRING" id="50990.A0A4Y7PHP1"/>
<dbReference type="AlphaFoldDB" id="A0A4Y7PHP1"/>
<protein>
    <submittedName>
        <fullName evidence="2">Uncharacterized protein</fullName>
    </submittedName>
</protein>
<organism evidence="2 3">
    <name type="scientific">Rickenella mellea</name>
    <dbReference type="NCBI Taxonomy" id="50990"/>
    <lineage>
        <taxon>Eukaryota</taxon>
        <taxon>Fungi</taxon>
        <taxon>Dikarya</taxon>
        <taxon>Basidiomycota</taxon>
        <taxon>Agaricomycotina</taxon>
        <taxon>Agaricomycetes</taxon>
        <taxon>Hymenochaetales</taxon>
        <taxon>Rickenellaceae</taxon>
        <taxon>Rickenella</taxon>
    </lineage>
</organism>
<reference evidence="2 3" key="1">
    <citation type="submission" date="2018-06" db="EMBL/GenBank/DDBJ databases">
        <title>A transcriptomic atlas of mushroom development highlights an independent origin of complex multicellularity.</title>
        <authorList>
            <consortium name="DOE Joint Genome Institute"/>
            <person name="Krizsan K."/>
            <person name="Almasi E."/>
            <person name="Merenyi Z."/>
            <person name="Sahu N."/>
            <person name="Viragh M."/>
            <person name="Koszo T."/>
            <person name="Mondo S."/>
            <person name="Kiss B."/>
            <person name="Balint B."/>
            <person name="Kues U."/>
            <person name="Barry K."/>
            <person name="Hegedus J.C."/>
            <person name="Henrissat B."/>
            <person name="Johnson J."/>
            <person name="Lipzen A."/>
            <person name="Ohm R."/>
            <person name="Nagy I."/>
            <person name="Pangilinan J."/>
            <person name="Yan J."/>
            <person name="Xiong Y."/>
            <person name="Grigoriev I.V."/>
            <person name="Hibbett D.S."/>
            <person name="Nagy L.G."/>
        </authorList>
    </citation>
    <scope>NUCLEOTIDE SEQUENCE [LARGE SCALE GENOMIC DNA]</scope>
    <source>
        <strain evidence="2 3">SZMC22713</strain>
    </source>
</reference>
<evidence type="ECO:0000313" key="2">
    <source>
        <dbReference type="EMBL" id="TDL14984.1"/>
    </source>
</evidence>
<sequence>MAEANGAHETFIHELAIKLSRALNIINPNDLLARRVVDLAKNNSVDGFIQAAKTFGKFKDSFLAELHSEISSHVIQETTGHVPQPVQGITVHDSEILEPEPVRHGGLVRKDTSHTFRKPAKPIEPPTPRSSLLGLEQLAKDKRAAAAALAEGSSRKRPRVENGDEPAFKVPTLPASRMANVRQRGEETPSHPGGLSDSARRKLEEHRRQRDKQKEGLVAREQPRDDAPRGLGDFQRRLNRDNGWGGRRGDAGRNGWDSTPKTDRGGRDDAPSVRIPNSAWDSTPRNGGNNSEGASGWGGARNRRWDAPTPRVARGESPEGDGALNLDLREWEEEQVRLDRDWYMGAEEGMIAGDEEHNPLSQYDDLGVIKEAEIKTKQVRKISARQAQYNADNDLWEANRMVTSGVATRKALDLDFEDDSESTVHVMVHDLKPPFLDGRTVFTKQLEPVNPIRDPTSDMAMFAKKGSALVKEKREQAERAKAAAKLAALGGTALGNIMGVRDQEADAEGAIHVSRIFISYV</sequence>
<feature type="compositionally biased region" description="Basic and acidic residues" evidence="1">
    <location>
        <begin position="101"/>
        <end position="114"/>
    </location>
</feature>
<evidence type="ECO:0000256" key="1">
    <source>
        <dbReference type="SAM" id="MobiDB-lite"/>
    </source>
</evidence>
<keyword evidence="3" id="KW-1185">Reference proteome</keyword>
<dbReference type="EMBL" id="ML170296">
    <property type="protein sequence ID" value="TDL14984.1"/>
    <property type="molecule type" value="Genomic_DNA"/>
</dbReference>
<feature type="compositionally biased region" description="Basic and acidic residues" evidence="1">
    <location>
        <begin position="198"/>
        <end position="240"/>
    </location>
</feature>
<name>A0A4Y7PHP1_9AGAM</name>
<feature type="region of interest" description="Disordered" evidence="1">
    <location>
        <begin position="147"/>
        <end position="324"/>
    </location>
</feature>
<dbReference type="OrthoDB" id="10253254at2759"/>
<gene>
    <name evidence="2" type="ORF">BD410DRAFT_856987</name>
</gene>